<feature type="compositionally biased region" description="Acidic residues" evidence="1">
    <location>
        <begin position="690"/>
        <end position="716"/>
    </location>
</feature>
<feature type="compositionally biased region" description="Basic and acidic residues" evidence="1">
    <location>
        <begin position="730"/>
        <end position="739"/>
    </location>
</feature>
<proteinExistence type="predicted"/>
<dbReference type="SMART" id="SM00316">
    <property type="entry name" value="S1"/>
    <property type="match status" value="2"/>
</dbReference>
<dbReference type="PROSITE" id="PS51257">
    <property type="entry name" value="PROKAR_LIPOPROTEIN"/>
    <property type="match status" value="1"/>
</dbReference>
<organism evidence="4 5">
    <name type="scientific">Babesia ovata</name>
    <dbReference type="NCBI Taxonomy" id="189622"/>
    <lineage>
        <taxon>Eukaryota</taxon>
        <taxon>Sar</taxon>
        <taxon>Alveolata</taxon>
        <taxon>Apicomplexa</taxon>
        <taxon>Aconoidasida</taxon>
        <taxon>Piroplasmida</taxon>
        <taxon>Babesiidae</taxon>
        <taxon>Babesia</taxon>
    </lineage>
</organism>
<feature type="chain" id="PRO_5014122029" evidence="2">
    <location>
        <begin position="18"/>
        <end position="1183"/>
    </location>
</feature>
<feature type="compositionally biased region" description="Acidic residues" evidence="1">
    <location>
        <begin position="771"/>
        <end position="798"/>
    </location>
</feature>
<reference evidence="4 5" key="1">
    <citation type="journal article" date="2017" name="BMC Genomics">
        <title>Whole-genome assembly of Babesia ovata and comparative genomics between closely related pathogens.</title>
        <authorList>
            <person name="Yamagishi J."/>
            <person name="Asada M."/>
            <person name="Hakimi H."/>
            <person name="Tanaka T.Q."/>
            <person name="Sugimoto C."/>
            <person name="Kawazu S."/>
        </authorList>
    </citation>
    <scope>NUCLEOTIDE SEQUENCE [LARGE SCALE GENOMIC DNA]</scope>
    <source>
        <strain evidence="4 5">Miyake</strain>
    </source>
</reference>
<dbReference type="InterPro" id="IPR012340">
    <property type="entry name" value="NA-bd_OB-fold"/>
</dbReference>
<feature type="region of interest" description="Disordered" evidence="1">
    <location>
        <begin position="676"/>
        <end position="798"/>
    </location>
</feature>
<gene>
    <name evidence="4" type="ORF">BOVATA_000290</name>
</gene>
<dbReference type="EMBL" id="BDSA01000001">
    <property type="protein sequence ID" value="GBE58536.1"/>
    <property type="molecule type" value="Genomic_DNA"/>
</dbReference>
<dbReference type="InterPro" id="IPR003029">
    <property type="entry name" value="S1_domain"/>
</dbReference>
<feature type="domain" description="S1 motif" evidence="3">
    <location>
        <begin position="232"/>
        <end position="304"/>
    </location>
</feature>
<evidence type="ECO:0000313" key="4">
    <source>
        <dbReference type="EMBL" id="GBE58536.1"/>
    </source>
</evidence>
<dbReference type="VEuPathDB" id="PiroplasmaDB:BOVATA_000290"/>
<keyword evidence="5" id="KW-1185">Reference proteome</keyword>
<protein>
    <submittedName>
        <fullName evidence="4">RNA-binding S1 domain-containing protein</fullName>
    </submittedName>
</protein>
<feature type="compositionally biased region" description="Low complexity" evidence="1">
    <location>
        <begin position="840"/>
        <end position="850"/>
    </location>
</feature>
<keyword evidence="2" id="KW-0732">Signal</keyword>
<accession>A0A2H6K6C2</accession>
<sequence>MLKIAFLWSVFLGTAASLHLAVGGCGGRRPAFACHTLQCGPQHTRSVPVFAESTPLTLSQVEQLEREHVGFEAEEAKPPKCPVQPQHLSNRVVKAIVDHDMEMLMKRSLDPTGRPQHLHQVWKIKKHRKRLNPVLFRVGEKVKGRVAITFPTYALVDVGSTSYGVLHARDMSEGWIDRVDHSITSGEDLIVTVKSIDEDARFIRLTLLDLPKLEGPTGEPIERRPLHTFRVEEAVAGVIRRRSPLGYYVDVGATVDGFLHINDRKLPRKYTGIARQPFRIGTRIPTLYVKCVDLVKNRLQLSENSLAEELEKRCLTGQETPEQQAVYHPGNRLSMLQSLQANDLEKMRMIGGYDDLLKEVGADRNASTAYVMYLQNRKKIEHLEHLKDTVLDDADNMDDVQLRRATKEYNRLSAEIAELKQEANEPPPFRRTVYKYGDPGVWESRVYTPFDEKNPRDYFQKVTEEVTTALRDVQGENFDFKGAMADDLHSAERRGEIVEHLWDIFHAPPSDKSKIEDTEPRYATLEDIDDLLPESEISNEAHSSWADVPDADTVVAKLETYDHPEAKDLAEMIRSASGFNPFAHSDRLIDDDKTAILGASAMANDDVTTWQARLDRMYEDVGVDPMDVAAATLAGKSHGKRTNGDSSEEHDILMQSFARDDGAISEVPNVDEYVDSTEGAKSEVNFLAPEVEDDDDTDYVETSELSDDDFNSDDTAESSKPGGYNEGPEDAEHRSRYTEKNQNGYDIDVSDVYDSVSDSDDDGSDFYSGLEDSDDASGVEDSDADEEESDTDDTSDIEDFKDVASSIFASEELTELPKTRSKSRLGQSHSLRDVASEVPTSGTLTTTPTTDTAIDVSTALPKGPLEPVEKCYEAPTITDDIQNIFNEVRALTANVSNEDTPLEATDFPPKFENRDTRKINHQLYIQRNRFLDPVTRLYVMSKVPPRPLPPKPEDELESDSDGYDFSSTVDRRPKDGFMRSSDSGTNDDIDARRHVGQQDEFRDIDYFDFSSDDTDDEGEEHVQSPEELKKVRSLVRSVVNSDQRRRTLSRIARKALPPEVVAKCKQRPKEPEHMEEMARLLRFGRKRPKLTPYTYFPEGIGNAGLGEDRRSMNRRIRDANLKLTKLKRNKRFLSMLHRLDVDPDELTFDNIHQMLPFELVSSRPPPFRKLMGIGESNLPDEKG</sequence>
<dbReference type="RefSeq" id="XP_028864779.1">
    <property type="nucleotide sequence ID" value="XM_029008946.1"/>
</dbReference>
<evidence type="ECO:0000256" key="1">
    <source>
        <dbReference type="SAM" id="MobiDB-lite"/>
    </source>
</evidence>
<dbReference type="OrthoDB" id="365294at2759"/>
<feature type="domain" description="S1 motif" evidence="3">
    <location>
        <begin position="139"/>
        <end position="208"/>
    </location>
</feature>
<name>A0A2H6K6C2_9APIC</name>
<feature type="signal peptide" evidence="2">
    <location>
        <begin position="1"/>
        <end position="17"/>
    </location>
</feature>
<comment type="caution">
    <text evidence="4">The sequence shown here is derived from an EMBL/GenBank/DDBJ whole genome shotgun (WGS) entry which is preliminary data.</text>
</comment>
<dbReference type="PROSITE" id="PS50126">
    <property type="entry name" value="S1"/>
    <property type="match status" value="2"/>
</dbReference>
<dbReference type="GeneID" id="39872306"/>
<dbReference type="AlphaFoldDB" id="A0A2H6K6C2"/>
<feature type="region of interest" description="Disordered" evidence="1">
    <location>
        <begin position="942"/>
        <end position="995"/>
    </location>
</feature>
<evidence type="ECO:0000256" key="2">
    <source>
        <dbReference type="SAM" id="SignalP"/>
    </source>
</evidence>
<evidence type="ECO:0000259" key="3">
    <source>
        <dbReference type="PROSITE" id="PS50126"/>
    </source>
</evidence>
<dbReference type="Gene3D" id="2.40.50.140">
    <property type="entry name" value="Nucleic acid-binding proteins"/>
    <property type="match status" value="2"/>
</dbReference>
<dbReference type="Proteomes" id="UP000236319">
    <property type="component" value="Unassembled WGS sequence"/>
</dbReference>
<evidence type="ECO:0000313" key="5">
    <source>
        <dbReference type="Proteomes" id="UP000236319"/>
    </source>
</evidence>
<feature type="region of interest" description="Disordered" evidence="1">
    <location>
        <begin position="815"/>
        <end position="850"/>
    </location>
</feature>
<dbReference type="SUPFAM" id="SSF50249">
    <property type="entry name" value="Nucleic acid-binding proteins"/>
    <property type="match status" value="1"/>
</dbReference>
<feature type="compositionally biased region" description="Low complexity" evidence="1">
    <location>
        <begin position="744"/>
        <end position="756"/>
    </location>
</feature>
<dbReference type="GO" id="GO:0003676">
    <property type="term" value="F:nucleic acid binding"/>
    <property type="evidence" value="ECO:0007669"/>
    <property type="project" value="InterPro"/>
</dbReference>